<name>A0A1H4HSE0_9BURK</name>
<dbReference type="Gene3D" id="3.40.1350.10">
    <property type="match status" value="1"/>
</dbReference>
<sequence length="108" mass="12418">MLEANVESYFTAQVEAHGGEQRKLQWVARRHGPDRFVKFLGVPVVLVELKKPGKKPREGQEREIARLRAVGVDVRVIDTKTGVDNFIRDMTTWRNEPQRRVVLGDELP</sequence>
<reference evidence="2" key="1">
    <citation type="submission" date="2016-10" db="EMBL/GenBank/DDBJ databases">
        <authorList>
            <person name="Varghese N."/>
            <person name="Submissions S."/>
        </authorList>
    </citation>
    <scope>NUCLEOTIDE SEQUENCE [LARGE SCALE GENOMIC DNA]</scope>
    <source>
        <strain evidence="2">LMG 24000</strain>
    </source>
</reference>
<accession>A0A1H4HSE0</accession>
<dbReference type="OrthoDB" id="6706702at2"/>
<dbReference type="InterPro" id="IPR011856">
    <property type="entry name" value="tRNA_endonuc-like_dom_sf"/>
</dbReference>
<evidence type="ECO:0008006" key="3">
    <source>
        <dbReference type="Google" id="ProtNLM"/>
    </source>
</evidence>
<dbReference type="RefSeq" id="WP_090538161.1">
    <property type="nucleotide sequence ID" value="NZ_FNRQ01000015.1"/>
</dbReference>
<proteinExistence type="predicted"/>
<dbReference type="STRING" id="83784.SAMN05192564_1156"/>
<protein>
    <recommendedName>
        <fullName evidence="3">VRR-NUC domain-containing protein</fullName>
    </recommendedName>
</protein>
<evidence type="ECO:0000313" key="2">
    <source>
        <dbReference type="Proteomes" id="UP000198638"/>
    </source>
</evidence>
<keyword evidence="2" id="KW-1185">Reference proteome</keyword>
<evidence type="ECO:0000313" key="1">
    <source>
        <dbReference type="EMBL" id="SEB24747.1"/>
    </source>
</evidence>
<dbReference type="Proteomes" id="UP000198638">
    <property type="component" value="Unassembled WGS sequence"/>
</dbReference>
<dbReference type="EMBL" id="FNRQ01000015">
    <property type="protein sequence ID" value="SEB24747.1"/>
    <property type="molecule type" value="Genomic_DNA"/>
</dbReference>
<gene>
    <name evidence="1" type="ORF">SAMN05192564_1156</name>
</gene>
<dbReference type="AlphaFoldDB" id="A0A1H4HSE0"/>
<dbReference type="GO" id="GO:0003676">
    <property type="term" value="F:nucleic acid binding"/>
    <property type="evidence" value="ECO:0007669"/>
    <property type="project" value="InterPro"/>
</dbReference>
<organism evidence="1 2">
    <name type="scientific">Paraburkholderia sartisoli</name>
    <dbReference type="NCBI Taxonomy" id="83784"/>
    <lineage>
        <taxon>Bacteria</taxon>
        <taxon>Pseudomonadati</taxon>
        <taxon>Pseudomonadota</taxon>
        <taxon>Betaproteobacteria</taxon>
        <taxon>Burkholderiales</taxon>
        <taxon>Burkholderiaceae</taxon>
        <taxon>Paraburkholderia</taxon>
    </lineage>
</organism>